<keyword evidence="3 7" id="KW-0479">Metal-binding</keyword>
<dbReference type="Pfam" id="PF02130">
    <property type="entry name" value="YbeY"/>
    <property type="match status" value="1"/>
</dbReference>
<proteinExistence type="inferred from homology"/>
<evidence type="ECO:0000256" key="2">
    <source>
        <dbReference type="ARBA" id="ARBA00022722"/>
    </source>
</evidence>
<keyword evidence="7" id="KW-0963">Cytoplasm</keyword>
<evidence type="ECO:0000256" key="4">
    <source>
        <dbReference type="ARBA" id="ARBA00022759"/>
    </source>
</evidence>
<keyword evidence="6 7" id="KW-0862">Zinc</keyword>
<dbReference type="Gene3D" id="3.40.390.30">
    <property type="entry name" value="Metalloproteases ('zincins'), catalytic domain"/>
    <property type="match status" value="1"/>
</dbReference>
<keyword evidence="5 7" id="KW-0378">Hydrolase</keyword>
<comment type="similarity">
    <text evidence="1 7">Belongs to the endoribonuclease YbeY family.</text>
</comment>
<dbReference type="PANTHER" id="PTHR46986">
    <property type="entry name" value="ENDORIBONUCLEASE YBEY, CHLOROPLASTIC"/>
    <property type="match status" value="1"/>
</dbReference>
<name>A0A2S8F3Y4_9BACT</name>
<sequence length="165" mass="18615">MDDEPDEAVEIVRRTEHAAPTDEAVRQALAAVFAGESIDAYEVSVALVDDAEIHEVNNRFLQHDYPTDVVTFNLSSDDELLEGEIVISCQYAAAEAEKYQWPAEHETLLYVIHGGLHLAGYDDHEEEDRLTMRRLERVYLEKIGLEPPESHRHLETSSVERGSVG</sequence>
<keyword evidence="7" id="KW-0698">rRNA processing</keyword>
<dbReference type="PROSITE" id="PS01306">
    <property type="entry name" value="UPF0054"/>
    <property type="match status" value="1"/>
</dbReference>
<dbReference type="HAMAP" id="MF_00009">
    <property type="entry name" value="Endoribonucl_YbeY"/>
    <property type="match status" value="1"/>
</dbReference>
<feature type="binding site" evidence="7">
    <location>
        <position position="113"/>
    </location>
    <ligand>
        <name>Zn(2+)</name>
        <dbReference type="ChEBI" id="CHEBI:29105"/>
        <note>catalytic</note>
    </ligand>
</feature>
<dbReference type="OrthoDB" id="9807740at2"/>
<dbReference type="SUPFAM" id="SSF55486">
    <property type="entry name" value="Metalloproteases ('zincins'), catalytic domain"/>
    <property type="match status" value="1"/>
</dbReference>
<dbReference type="GO" id="GO:0006364">
    <property type="term" value="P:rRNA processing"/>
    <property type="evidence" value="ECO:0007669"/>
    <property type="project" value="UniProtKB-UniRule"/>
</dbReference>
<reference evidence="8 9" key="1">
    <citation type="submission" date="2018-02" db="EMBL/GenBank/DDBJ databases">
        <title>Comparative genomes isolates from brazilian mangrove.</title>
        <authorList>
            <person name="Araujo J.E."/>
            <person name="Taketani R.G."/>
            <person name="Silva M.C.P."/>
            <person name="Loureco M.V."/>
            <person name="Andreote F.D."/>
        </authorList>
    </citation>
    <scope>NUCLEOTIDE SEQUENCE [LARGE SCALE GENOMIC DNA]</scope>
    <source>
        <strain evidence="8 9">NAP PRIS-MGV</strain>
    </source>
</reference>
<dbReference type="GO" id="GO:0004521">
    <property type="term" value="F:RNA endonuclease activity"/>
    <property type="evidence" value="ECO:0007669"/>
    <property type="project" value="UniProtKB-UniRule"/>
</dbReference>
<dbReference type="NCBIfam" id="TIGR00043">
    <property type="entry name" value="rRNA maturation RNase YbeY"/>
    <property type="match status" value="1"/>
</dbReference>
<evidence type="ECO:0000256" key="5">
    <source>
        <dbReference type="ARBA" id="ARBA00022801"/>
    </source>
</evidence>
<comment type="cofactor">
    <cofactor evidence="7">
        <name>Zn(2+)</name>
        <dbReference type="ChEBI" id="CHEBI:29105"/>
    </cofactor>
    <text evidence="7">Binds 1 zinc ion.</text>
</comment>
<evidence type="ECO:0000313" key="8">
    <source>
        <dbReference type="EMBL" id="PQO26875.1"/>
    </source>
</evidence>
<dbReference type="EMBL" id="PUIB01000029">
    <property type="protein sequence ID" value="PQO26875.1"/>
    <property type="molecule type" value="Genomic_DNA"/>
</dbReference>
<keyword evidence="7" id="KW-0690">Ribosome biogenesis</keyword>
<dbReference type="GO" id="GO:0008270">
    <property type="term" value="F:zinc ion binding"/>
    <property type="evidence" value="ECO:0007669"/>
    <property type="project" value="UniProtKB-UniRule"/>
</dbReference>
<dbReference type="GO" id="GO:0004222">
    <property type="term" value="F:metalloendopeptidase activity"/>
    <property type="evidence" value="ECO:0007669"/>
    <property type="project" value="InterPro"/>
</dbReference>
<dbReference type="EC" id="3.1.-.-" evidence="7"/>
<evidence type="ECO:0000256" key="3">
    <source>
        <dbReference type="ARBA" id="ARBA00022723"/>
    </source>
</evidence>
<dbReference type="RefSeq" id="WP_105359987.1">
    <property type="nucleotide sequence ID" value="NZ_PUIB01000029.1"/>
</dbReference>
<dbReference type="InterPro" id="IPR020549">
    <property type="entry name" value="YbeY_CS"/>
</dbReference>
<dbReference type="InterPro" id="IPR023091">
    <property type="entry name" value="MetalPrtase_cat_dom_sf_prd"/>
</dbReference>
<dbReference type="PANTHER" id="PTHR46986:SF1">
    <property type="entry name" value="ENDORIBONUCLEASE YBEY, CHLOROPLASTIC"/>
    <property type="match status" value="1"/>
</dbReference>
<accession>A0A2S8F3Y4</accession>
<dbReference type="Proteomes" id="UP000239388">
    <property type="component" value="Unassembled WGS sequence"/>
</dbReference>
<protein>
    <recommendedName>
        <fullName evidence="7">Endoribonuclease YbeY</fullName>
        <ecNumber evidence="7">3.1.-.-</ecNumber>
    </recommendedName>
</protein>
<comment type="subcellular location">
    <subcellularLocation>
        <location evidence="7">Cytoplasm</location>
    </subcellularLocation>
</comment>
<keyword evidence="2 7" id="KW-0540">Nuclease</keyword>
<feature type="binding site" evidence="7">
    <location>
        <position position="117"/>
    </location>
    <ligand>
        <name>Zn(2+)</name>
        <dbReference type="ChEBI" id="CHEBI:29105"/>
        <note>catalytic</note>
    </ligand>
</feature>
<dbReference type="InterPro" id="IPR002036">
    <property type="entry name" value="YbeY"/>
</dbReference>
<comment type="function">
    <text evidence="7">Single strand-specific metallo-endoribonuclease involved in late-stage 70S ribosome quality control and in maturation of the 3' terminus of the 16S rRNA.</text>
</comment>
<feature type="binding site" evidence="7">
    <location>
        <position position="123"/>
    </location>
    <ligand>
        <name>Zn(2+)</name>
        <dbReference type="ChEBI" id="CHEBI:29105"/>
        <note>catalytic</note>
    </ligand>
</feature>
<comment type="caution">
    <text evidence="8">The sequence shown here is derived from an EMBL/GenBank/DDBJ whole genome shotgun (WGS) entry which is preliminary data.</text>
</comment>
<gene>
    <name evidence="7 8" type="primary">ybeY</name>
    <name evidence="8" type="ORF">C5Y98_29325</name>
</gene>
<evidence type="ECO:0000256" key="6">
    <source>
        <dbReference type="ARBA" id="ARBA00022833"/>
    </source>
</evidence>
<organism evidence="8 9">
    <name type="scientific">Blastopirellula marina</name>
    <dbReference type="NCBI Taxonomy" id="124"/>
    <lineage>
        <taxon>Bacteria</taxon>
        <taxon>Pseudomonadati</taxon>
        <taxon>Planctomycetota</taxon>
        <taxon>Planctomycetia</taxon>
        <taxon>Pirellulales</taxon>
        <taxon>Pirellulaceae</taxon>
        <taxon>Blastopirellula</taxon>
    </lineage>
</organism>
<evidence type="ECO:0000256" key="1">
    <source>
        <dbReference type="ARBA" id="ARBA00010875"/>
    </source>
</evidence>
<evidence type="ECO:0000256" key="7">
    <source>
        <dbReference type="HAMAP-Rule" id="MF_00009"/>
    </source>
</evidence>
<keyword evidence="4 7" id="KW-0255">Endonuclease</keyword>
<evidence type="ECO:0000313" key="9">
    <source>
        <dbReference type="Proteomes" id="UP000239388"/>
    </source>
</evidence>
<dbReference type="GO" id="GO:0005737">
    <property type="term" value="C:cytoplasm"/>
    <property type="evidence" value="ECO:0007669"/>
    <property type="project" value="UniProtKB-SubCell"/>
</dbReference>
<dbReference type="AlphaFoldDB" id="A0A2S8F3Y4"/>